<reference evidence="4" key="1">
    <citation type="journal article" date="2020" name="Stud. Mycol.">
        <title>101 Dothideomycetes genomes: a test case for predicting lifestyles and emergence of pathogens.</title>
        <authorList>
            <person name="Haridas S."/>
            <person name="Albert R."/>
            <person name="Binder M."/>
            <person name="Bloem J."/>
            <person name="Labutti K."/>
            <person name="Salamov A."/>
            <person name="Andreopoulos B."/>
            <person name="Baker S."/>
            <person name="Barry K."/>
            <person name="Bills G."/>
            <person name="Bluhm B."/>
            <person name="Cannon C."/>
            <person name="Castanera R."/>
            <person name="Culley D."/>
            <person name="Daum C."/>
            <person name="Ezra D."/>
            <person name="Gonzalez J."/>
            <person name="Henrissat B."/>
            <person name="Kuo A."/>
            <person name="Liang C."/>
            <person name="Lipzen A."/>
            <person name="Lutzoni F."/>
            <person name="Magnuson J."/>
            <person name="Mondo S."/>
            <person name="Nolan M."/>
            <person name="Ohm R."/>
            <person name="Pangilinan J."/>
            <person name="Park H.-J."/>
            <person name="Ramirez L."/>
            <person name="Alfaro M."/>
            <person name="Sun H."/>
            <person name="Tritt A."/>
            <person name="Yoshinaga Y."/>
            <person name="Zwiers L.-H."/>
            <person name="Turgeon B."/>
            <person name="Goodwin S."/>
            <person name="Spatafora J."/>
            <person name="Crous P."/>
            <person name="Grigoriev I."/>
        </authorList>
    </citation>
    <scope>NUCLEOTIDE SEQUENCE</scope>
    <source>
        <strain evidence="4">CBS 113979</strain>
    </source>
</reference>
<dbReference type="EMBL" id="ML977160">
    <property type="protein sequence ID" value="KAF1985818.1"/>
    <property type="molecule type" value="Genomic_DNA"/>
</dbReference>
<name>A0A6G1GYL2_9PEZI</name>
<dbReference type="AlphaFoldDB" id="A0A6G1GYL2"/>
<comment type="similarity">
    <text evidence="1">Belongs to the short-chain dehydrogenases/reductases (SDR) family.</text>
</comment>
<gene>
    <name evidence="4" type="ORF">K402DRAFT_333896</name>
</gene>
<dbReference type="SUPFAM" id="SSF51735">
    <property type="entry name" value="NAD(P)-binding Rossmann-fold domains"/>
    <property type="match status" value="1"/>
</dbReference>
<accession>A0A6G1GYL2</accession>
<proteinExistence type="inferred from homology"/>
<dbReference type="PRINTS" id="PR00081">
    <property type="entry name" value="GDHRDH"/>
</dbReference>
<sequence length="253" mass="27097">MASQKVVLITAGTAGLGAQIARSFAPDFRVVINYANNASRADSLLSELSAIPSTSSSPPQTPRFHAIRADVGSKPALNSLIKETLTTMGRLDIVISNAGWTRLTNFKNFSEGTLEDDWDKCFLYNVKSHLWLLEAAKEELEKRDGAFVTTASIAGVKAGGSSLPYAVTKAAQIHLVKCLATICGPKVRVNSVSPGLLLTEWGMKFSEEKREAARMATTLKRLATVEDVAAQVRTLALSMSQTGQNVIIDGGLS</sequence>
<evidence type="ECO:0000256" key="2">
    <source>
        <dbReference type="ARBA" id="ARBA00022857"/>
    </source>
</evidence>
<dbReference type="Pfam" id="PF13561">
    <property type="entry name" value="adh_short_C2"/>
    <property type="match status" value="1"/>
</dbReference>
<dbReference type="Gene3D" id="3.40.50.720">
    <property type="entry name" value="NAD(P)-binding Rossmann-like Domain"/>
    <property type="match status" value="1"/>
</dbReference>
<protein>
    <submittedName>
        <fullName evidence="4">NAD(P)-binding protein</fullName>
    </submittedName>
</protein>
<evidence type="ECO:0000256" key="1">
    <source>
        <dbReference type="ARBA" id="ARBA00006484"/>
    </source>
</evidence>
<evidence type="ECO:0000313" key="4">
    <source>
        <dbReference type="EMBL" id="KAF1985818.1"/>
    </source>
</evidence>
<dbReference type="Proteomes" id="UP000800041">
    <property type="component" value="Unassembled WGS sequence"/>
</dbReference>
<dbReference type="InterPro" id="IPR002347">
    <property type="entry name" value="SDR_fam"/>
</dbReference>
<evidence type="ECO:0000313" key="5">
    <source>
        <dbReference type="Proteomes" id="UP000800041"/>
    </source>
</evidence>
<evidence type="ECO:0000256" key="3">
    <source>
        <dbReference type="ARBA" id="ARBA00023002"/>
    </source>
</evidence>
<dbReference type="PANTHER" id="PTHR43618:SF13">
    <property type="entry name" value="CHAIN DEHYDROGENASE, PUTATIVE (AFU_ORTHOLOGUE AFUA_1G17650)-RELATED"/>
    <property type="match status" value="1"/>
</dbReference>
<dbReference type="OrthoDB" id="37659at2759"/>
<dbReference type="InterPro" id="IPR052178">
    <property type="entry name" value="Sec_Metab_Biosynth_SDR"/>
</dbReference>
<dbReference type="GO" id="GO:0016491">
    <property type="term" value="F:oxidoreductase activity"/>
    <property type="evidence" value="ECO:0007669"/>
    <property type="project" value="UniProtKB-KW"/>
</dbReference>
<dbReference type="CDD" id="cd05233">
    <property type="entry name" value="SDR_c"/>
    <property type="match status" value="1"/>
</dbReference>
<keyword evidence="5" id="KW-1185">Reference proteome</keyword>
<keyword evidence="3" id="KW-0560">Oxidoreductase</keyword>
<organism evidence="4 5">
    <name type="scientific">Aulographum hederae CBS 113979</name>
    <dbReference type="NCBI Taxonomy" id="1176131"/>
    <lineage>
        <taxon>Eukaryota</taxon>
        <taxon>Fungi</taxon>
        <taxon>Dikarya</taxon>
        <taxon>Ascomycota</taxon>
        <taxon>Pezizomycotina</taxon>
        <taxon>Dothideomycetes</taxon>
        <taxon>Pleosporomycetidae</taxon>
        <taxon>Aulographales</taxon>
        <taxon>Aulographaceae</taxon>
    </lineage>
</organism>
<dbReference type="InterPro" id="IPR036291">
    <property type="entry name" value="NAD(P)-bd_dom_sf"/>
</dbReference>
<dbReference type="PANTHER" id="PTHR43618">
    <property type="entry name" value="7-ALPHA-HYDROXYSTEROID DEHYDROGENASE"/>
    <property type="match status" value="1"/>
</dbReference>
<keyword evidence="2" id="KW-0521">NADP</keyword>